<protein>
    <recommendedName>
        <fullName evidence="7">DUF2179 domain-containing protein</fullName>
    </recommendedName>
</protein>
<keyword evidence="4 6" id="KW-1133">Transmembrane helix</keyword>
<comment type="caution">
    <text evidence="8">The sequence shown here is derived from an EMBL/GenBank/DDBJ whole genome shotgun (WGS) entry which is preliminary data.</text>
</comment>
<dbReference type="RefSeq" id="WP_075727073.1">
    <property type="nucleotide sequence ID" value="NZ_LTDM01000032.1"/>
</dbReference>
<dbReference type="InterPro" id="IPR019264">
    <property type="entry name" value="DUF2179"/>
</dbReference>
<name>A0A1U7M4T1_TISCR</name>
<dbReference type="Proteomes" id="UP000186112">
    <property type="component" value="Unassembled WGS sequence"/>
</dbReference>
<dbReference type="AlphaFoldDB" id="A0A1U7M4T1"/>
<evidence type="ECO:0000313" key="9">
    <source>
        <dbReference type="Proteomes" id="UP000186112"/>
    </source>
</evidence>
<feature type="domain" description="DUF2179" evidence="7">
    <location>
        <begin position="222"/>
        <end position="276"/>
    </location>
</feature>
<evidence type="ECO:0000256" key="6">
    <source>
        <dbReference type="SAM" id="Phobius"/>
    </source>
</evidence>
<keyword evidence="2" id="KW-1003">Cell membrane</keyword>
<feature type="transmembrane region" description="Helical" evidence="6">
    <location>
        <begin position="108"/>
        <end position="128"/>
    </location>
</feature>
<reference evidence="8 9" key="1">
    <citation type="submission" date="2016-02" db="EMBL/GenBank/DDBJ databases">
        <title>Genome sequence of Tissierella creatinophila DSM 6911.</title>
        <authorList>
            <person name="Poehlein A."/>
            <person name="Daniel R."/>
        </authorList>
    </citation>
    <scope>NUCLEOTIDE SEQUENCE [LARGE SCALE GENOMIC DNA]</scope>
    <source>
        <strain evidence="8 9">DSM 6911</strain>
    </source>
</reference>
<feature type="transmembrane region" description="Helical" evidence="6">
    <location>
        <begin position="9"/>
        <end position="27"/>
    </location>
</feature>
<evidence type="ECO:0000313" key="8">
    <source>
        <dbReference type="EMBL" id="OLS02317.1"/>
    </source>
</evidence>
<evidence type="ECO:0000256" key="5">
    <source>
        <dbReference type="ARBA" id="ARBA00023136"/>
    </source>
</evidence>
<dbReference type="Pfam" id="PF10035">
    <property type="entry name" value="DUF2179"/>
    <property type="match status" value="1"/>
</dbReference>
<keyword evidence="5 6" id="KW-0472">Membrane</keyword>
<evidence type="ECO:0000256" key="4">
    <source>
        <dbReference type="ARBA" id="ARBA00022989"/>
    </source>
</evidence>
<feature type="transmembrane region" description="Helical" evidence="6">
    <location>
        <begin position="47"/>
        <end position="72"/>
    </location>
</feature>
<dbReference type="PIRSF" id="PIRSF006483">
    <property type="entry name" value="Membrane_protein_YitT"/>
    <property type="match status" value="1"/>
</dbReference>
<evidence type="ECO:0000256" key="2">
    <source>
        <dbReference type="ARBA" id="ARBA00022475"/>
    </source>
</evidence>
<feature type="transmembrane region" description="Helical" evidence="6">
    <location>
        <begin position="176"/>
        <end position="194"/>
    </location>
</feature>
<feature type="transmembrane region" description="Helical" evidence="6">
    <location>
        <begin position="149"/>
        <end position="170"/>
    </location>
</feature>
<evidence type="ECO:0000256" key="3">
    <source>
        <dbReference type="ARBA" id="ARBA00022692"/>
    </source>
</evidence>
<organism evidence="8 9">
    <name type="scientific">Tissierella creatinophila DSM 6911</name>
    <dbReference type="NCBI Taxonomy" id="1123403"/>
    <lineage>
        <taxon>Bacteria</taxon>
        <taxon>Bacillati</taxon>
        <taxon>Bacillota</taxon>
        <taxon>Tissierellia</taxon>
        <taxon>Tissierellales</taxon>
        <taxon>Tissierellaceae</taxon>
        <taxon>Tissierella</taxon>
    </lineage>
</organism>
<sequence>MKKFDNKRFFLINIGILILAAGLYFFLIPSDLAVGGITGLAMVLNKFIPMLRVGTIMFIGNVILFIIAFIILGKEFTGYTIYTSLVISGLIDVLDLMVNLKAPLVDDIILNLVYGIMIQGIGMAIILNQGTSTGGTDIVAKIINKYTDFPIGISLLIADVLIVVSSIFAFGIDIGLYAFIGITLNSVIIDKFIAGFNTRIKVVIISEKEREISKYITHEISRGVTLLYGAGGFSNKDKRIINTVVSRKEYVKIKKHIKEIDPKAFIWINFVNEVLGEGFSY</sequence>
<dbReference type="EMBL" id="LTDM01000032">
    <property type="protein sequence ID" value="OLS02317.1"/>
    <property type="molecule type" value="Genomic_DNA"/>
</dbReference>
<dbReference type="PANTHER" id="PTHR33545:SF9">
    <property type="entry name" value="UPF0750 MEMBRANE PROTEIN YITE"/>
    <property type="match status" value="1"/>
</dbReference>
<feature type="transmembrane region" description="Helical" evidence="6">
    <location>
        <begin position="79"/>
        <end position="102"/>
    </location>
</feature>
<dbReference type="PANTHER" id="PTHR33545">
    <property type="entry name" value="UPF0750 MEMBRANE PROTEIN YITT-RELATED"/>
    <property type="match status" value="1"/>
</dbReference>
<dbReference type="GO" id="GO:0005886">
    <property type="term" value="C:plasma membrane"/>
    <property type="evidence" value="ECO:0007669"/>
    <property type="project" value="UniProtKB-SubCell"/>
</dbReference>
<accession>A0A1U7M4T1</accession>
<keyword evidence="3 6" id="KW-0812">Transmembrane</keyword>
<dbReference type="InterPro" id="IPR051461">
    <property type="entry name" value="UPF0750_membrane"/>
</dbReference>
<dbReference type="Gene3D" id="3.30.70.120">
    <property type="match status" value="1"/>
</dbReference>
<proteinExistence type="predicted"/>
<dbReference type="InterPro" id="IPR015867">
    <property type="entry name" value="N-reg_PII/ATP_PRibTrfase_C"/>
</dbReference>
<dbReference type="OrthoDB" id="3180973at2"/>
<dbReference type="CDD" id="cd16380">
    <property type="entry name" value="YitT_C"/>
    <property type="match status" value="1"/>
</dbReference>
<keyword evidence="9" id="KW-1185">Reference proteome</keyword>
<evidence type="ECO:0000256" key="1">
    <source>
        <dbReference type="ARBA" id="ARBA00004651"/>
    </source>
</evidence>
<dbReference type="InterPro" id="IPR003740">
    <property type="entry name" value="YitT"/>
</dbReference>
<comment type="subcellular location">
    <subcellularLocation>
        <location evidence="1">Cell membrane</location>
        <topology evidence="1">Multi-pass membrane protein</topology>
    </subcellularLocation>
</comment>
<dbReference type="Pfam" id="PF02588">
    <property type="entry name" value="YitT_membrane"/>
    <property type="match status" value="1"/>
</dbReference>
<evidence type="ECO:0000259" key="7">
    <source>
        <dbReference type="Pfam" id="PF10035"/>
    </source>
</evidence>
<gene>
    <name evidence="8" type="ORF">TICRE_17040</name>
</gene>